<comment type="caution">
    <text evidence="2">The sequence shown here is derived from an EMBL/GenBank/DDBJ whole genome shotgun (WGS) entry which is preliminary data.</text>
</comment>
<keyword evidence="1" id="KW-0472">Membrane</keyword>
<evidence type="ECO:0000256" key="1">
    <source>
        <dbReference type="SAM" id="Phobius"/>
    </source>
</evidence>
<feature type="non-terminal residue" evidence="2">
    <location>
        <position position="1"/>
    </location>
</feature>
<dbReference type="PANTHER" id="PTHR33987">
    <property type="entry name" value="CALCINEURIN-LIKE METALLO-PHOSPHOESTERASE SUPERFAMILY PROTEIN"/>
    <property type="match status" value="1"/>
</dbReference>
<dbReference type="PANTHER" id="PTHR33987:SF1">
    <property type="entry name" value="CALCINEURIN-LIKE METALLO-PHOSPHOESTERASE SUPERFAMILY PROTEIN"/>
    <property type="match status" value="1"/>
</dbReference>
<dbReference type="EMBL" id="LXQA010040103">
    <property type="protein sequence ID" value="MCH99360.1"/>
    <property type="molecule type" value="Genomic_DNA"/>
</dbReference>
<keyword evidence="1" id="KW-0812">Transmembrane</keyword>
<organism evidence="2 3">
    <name type="scientific">Trifolium medium</name>
    <dbReference type="NCBI Taxonomy" id="97028"/>
    <lineage>
        <taxon>Eukaryota</taxon>
        <taxon>Viridiplantae</taxon>
        <taxon>Streptophyta</taxon>
        <taxon>Embryophyta</taxon>
        <taxon>Tracheophyta</taxon>
        <taxon>Spermatophyta</taxon>
        <taxon>Magnoliopsida</taxon>
        <taxon>eudicotyledons</taxon>
        <taxon>Gunneridae</taxon>
        <taxon>Pentapetalae</taxon>
        <taxon>rosids</taxon>
        <taxon>fabids</taxon>
        <taxon>Fabales</taxon>
        <taxon>Fabaceae</taxon>
        <taxon>Papilionoideae</taxon>
        <taxon>50 kb inversion clade</taxon>
        <taxon>NPAAA clade</taxon>
        <taxon>Hologalegina</taxon>
        <taxon>IRL clade</taxon>
        <taxon>Trifolieae</taxon>
        <taxon>Trifolium</taxon>
    </lineage>
</organism>
<keyword evidence="3" id="KW-1185">Reference proteome</keyword>
<dbReference type="AlphaFoldDB" id="A0A392NHQ2"/>
<reference evidence="2 3" key="1">
    <citation type="journal article" date="2018" name="Front. Plant Sci.">
        <title>Red Clover (Trifolium pratense) and Zigzag Clover (T. medium) - A Picture of Genomic Similarities and Differences.</title>
        <authorList>
            <person name="Dluhosova J."/>
            <person name="Istvanek J."/>
            <person name="Nedelnik J."/>
            <person name="Repkova J."/>
        </authorList>
    </citation>
    <scope>NUCLEOTIDE SEQUENCE [LARGE SCALE GENOMIC DNA]</scope>
    <source>
        <strain evidence="3">cv. 10/8</strain>
        <tissue evidence="2">Leaf</tissue>
    </source>
</reference>
<keyword evidence="1" id="KW-1133">Transmembrane helix</keyword>
<sequence length="187" mass="21001">RGGVLFISGDVHFGEITRYDCATDYPLFDITSSGLTQSVEEVLPHFLRSLVRFVAWLTPSTMRVKGPNCKYTSCVYGQPNFGTIEIDWDSHPVSVKFDVRDKNGVAVTGVNIPLLELHPSKSETRDGVKAGDNQRHCTLEISLPWIKRYRLAIFFYFTIAMLVLALIGLVYASVSIFRLGGCKRKHD</sequence>
<name>A0A392NHQ2_9FABA</name>
<dbReference type="Proteomes" id="UP000265520">
    <property type="component" value="Unassembled WGS sequence"/>
</dbReference>
<evidence type="ECO:0000313" key="2">
    <source>
        <dbReference type="EMBL" id="MCH99360.1"/>
    </source>
</evidence>
<evidence type="ECO:0008006" key="4">
    <source>
        <dbReference type="Google" id="ProtNLM"/>
    </source>
</evidence>
<proteinExistence type="predicted"/>
<protein>
    <recommendedName>
        <fullName evidence="4">PhoD-like phosphatase metallophosphatase domain-containing protein</fullName>
    </recommendedName>
</protein>
<accession>A0A392NHQ2</accession>
<evidence type="ECO:0000313" key="3">
    <source>
        <dbReference type="Proteomes" id="UP000265520"/>
    </source>
</evidence>
<feature type="transmembrane region" description="Helical" evidence="1">
    <location>
        <begin position="153"/>
        <end position="177"/>
    </location>
</feature>